<dbReference type="EMBL" id="CP022437">
    <property type="protein sequence ID" value="ASN04094.1"/>
    <property type="molecule type" value="Genomic_DNA"/>
</dbReference>
<dbReference type="OrthoDB" id="146444at2"/>
<comment type="subcellular location">
    <subcellularLocation>
        <location evidence="2">Gas vesicle</location>
    </subcellularLocation>
</comment>
<evidence type="ECO:0000256" key="1">
    <source>
        <dbReference type="ARBA" id="ARBA00022987"/>
    </source>
</evidence>
<dbReference type="KEGG" id="vne:CFK40_03290"/>
<accession>A0A221M8W7</accession>
<dbReference type="PANTHER" id="PTHR36852:SF1">
    <property type="entry name" value="PROTEIN GVPL 2"/>
    <property type="match status" value="1"/>
</dbReference>
<dbReference type="GO" id="GO:0031411">
    <property type="term" value="C:gas vesicle"/>
    <property type="evidence" value="ECO:0007669"/>
    <property type="project" value="UniProtKB-SubCell"/>
</dbReference>
<keyword evidence="5" id="KW-1185">Reference proteome</keyword>
<sequence>METLIYLYGFIRANEMGNHPLPSLKGIDNEHAIYPISIGDVEAVVCDVDKKEYNEKVLEEKIEQVDWVREKAFHHHEMMMQLHETYTIIPMKFCTIYKNTASLMDKIDELKEQLAVSLDYLADKEEWNLKIYCDNGILRESISKHNLTIDEKRKEIASLSPGRQYLEKKKLDQVIDQEADKEKESFSSGIHDELKQFSVNNEVKKNWNKDVTGRTEEMCWNSVYLLPLTDVEAFLSKLKKLEEEWKASGWSLELTGPWPSYHFANLN</sequence>
<comment type="similarity">
    <text evidence="3">Belongs to the gas vesicle GvpF/GvpL family.</text>
</comment>
<dbReference type="GO" id="GO:0031412">
    <property type="term" value="P:gas vesicle organization"/>
    <property type="evidence" value="ECO:0007669"/>
    <property type="project" value="InterPro"/>
</dbReference>
<dbReference type="PANTHER" id="PTHR36852">
    <property type="entry name" value="PROTEIN GVPL 2"/>
    <property type="match status" value="1"/>
</dbReference>
<dbReference type="InterPro" id="IPR009430">
    <property type="entry name" value="GvpL/GvpF"/>
</dbReference>
<organism evidence="4 5">
    <name type="scientific">Virgibacillus necropolis</name>
    <dbReference type="NCBI Taxonomy" id="163877"/>
    <lineage>
        <taxon>Bacteria</taxon>
        <taxon>Bacillati</taxon>
        <taxon>Bacillota</taxon>
        <taxon>Bacilli</taxon>
        <taxon>Bacillales</taxon>
        <taxon>Bacillaceae</taxon>
        <taxon>Virgibacillus</taxon>
    </lineage>
</organism>
<gene>
    <name evidence="4" type="ORF">CFK40_03290</name>
</gene>
<dbReference type="Proteomes" id="UP000204391">
    <property type="component" value="Chromosome"/>
</dbReference>
<evidence type="ECO:0000313" key="5">
    <source>
        <dbReference type="Proteomes" id="UP000204391"/>
    </source>
</evidence>
<name>A0A221M8W7_9BACI</name>
<dbReference type="AlphaFoldDB" id="A0A221M8W7"/>
<protein>
    <submittedName>
        <fullName evidence="4">Gas vesicle protein GvpL</fullName>
    </submittedName>
</protein>
<evidence type="ECO:0000313" key="4">
    <source>
        <dbReference type="EMBL" id="ASN04094.1"/>
    </source>
</evidence>
<dbReference type="RefSeq" id="WP_089530664.1">
    <property type="nucleotide sequence ID" value="NZ_CP022437.1"/>
</dbReference>
<proteinExistence type="inferred from homology"/>
<dbReference type="Pfam" id="PF06386">
    <property type="entry name" value="GvpL_GvpF"/>
    <property type="match status" value="1"/>
</dbReference>
<evidence type="ECO:0000256" key="2">
    <source>
        <dbReference type="ARBA" id="ARBA00035108"/>
    </source>
</evidence>
<keyword evidence="1" id="KW-0304">Gas vesicle</keyword>
<evidence type="ECO:0000256" key="3">
    <source>
        <dbReference type="ARBA" id="ARBA00035643"/>
    </source>
</evidence>
<reference evidence="4 5" key="1">
    <citation type="journal article" date="2003" name="Int. J. Syst. Evol. Microbiol.">
        <title>Virgibacillus carmonensis sp. nov., Virgibacillus necropolis sp. nov. and Virgibacillus picturae sp. nov., three novel species isolated from deteriorated mural paintings, transfer of the species of the genus salibacillus to Virgibacillus, as Virgibacillus marismortui comb. nov. and Virgibacillus salexigens comb. nov., and emended description of the genus Virgibacillus.</title>
        <authorList>
            <person name="Heyrman J."/>
            <person name="Logan N.A."/>
            <person name="Busse H.J."/>
            <person name="Balcaen A."/>
            <person name="Lebbe L."/>
            <person name="Rodriguez-Diaz M."/>
            <person name="Swings J."/>
            <person name="De Vos P."/>
        </authorList>
    </citation>
    <scope>NUCLEOTIDE SEQUENCE [LARGE SCALE GENOMIC DNA]</scope>
    <source>
        <strain evidence="4 5">LMG 19488</strain>
    </source>
</reference>